<dbReference type="InterPro" id="IPR037051">
    <property type="entry name" value="4-carb_acid_sugar_kinase_N_sf"/>
</dbReference>
<dbReference type="Proteomes" id="UP000036449">
    <property type="component" value="Unassembled WGS sequence"/>
</dbReference>
<dbReference type="EMBL" id="LABZ01000045">
    <property type="protein sequence ID" value="KMO43525.1"/>
    <property type="molecule type" value="Genomic_DNA"/>
</dbReference>
<keyword evidence="10" id="KW-1185">Reference proteome</keyword>
<organism evidence="9 10">
    <name type="scientific">Methylobacterium tarhaniae</name>
    <dbReference type="NCBI Taxonomy" id="1187852"/>
    <lineage>
        <taxon>Bacteria</taxon>
        <taxon>Pseudomonadati</taxon>
        <taxon>Pseudomonadota</taxon>
        <taxon>Alphaproteobacteria</taxon>
        <taxon>Hyphomicrobiales</taxon>
        <taxon>Methylobacteriaceae</taxon>
        <taxon>Methylobacterium</taxon>
    </lineage>
</organism>
<sequence>MSAGSRNRRPLPDGPLVAFYGDDFTGSSAAMEVLAFAGLETVLFLAAPSADRLKAFAGARAIGIAGIARSQPPSWMDRELPPAFRLLASLEAPVAHYKACSTFDSAPHVGSIGRAAEIGRDVFSGDWTPMVVADPGMGRYQSFGHLFAMAGGTGYRLDRHPTMARHPVTPMDEADLGRHLARQTALPVGLVDFVAMKRGEGDAALARAREAGAAIVSLDVLDAETLAEAGRLIWERGGRPVFAVGSQGVEAALVAYWRAAGLLPAEPPVSRCASVERIAAVSGSVSPATAGQIAHALDRGFAGIRLDARLVVDEPAFAREIGRAAEAAARALGEGRDPLVYSATGPDDPAVAALREAVAAAHLDPVLASERLGAGLGRALREIVLAAGLTRAVIAGGDTSGHAAMQLGIDALTALGPLDPGSPLCRAHGADTPLDGLELALKGGQVGRPDFFLAVKQGGRTPS</sequence>
<dbReference type="RefSeq" id="WP_048450322.1">
    <property type="nucleotide sequence ID" value="NZ_LABZ01000045.1"/>
</dbReference>
<dbReference type="SUPFAM" id="SSF142764">
    <property type="entry name" value="YgbK-like"/>
    <property type="match status" value="1"/>
</dbReference>
<dbReference type="GO" id="GO:0016301">
    <property type="term" value="F:kinase activity"/>
    <property type="evidence" value="ECO:0007669"/>
    <property type="project" value="UniProtKB-KW"/>
</dbReference>
<keyword evidence="2" id="KW-0808">Transferase</keyword>
<evidence type="ECO:0000256" key="3">
    <source>
        <dbReference type="ARBA" id="ARBA00022741"/>
    </source>
</evidence>
<keyword evidence="5" id="KW-0067">ATP-binding</keyword>
<dbReference type="Gene3D" id="3.40.50.10840">
    <property type="entry name" value="Putative sugar-binding, N-terminal domain"/>
    <property type="match status" value="1"/>
</dbReference>
<dbReference type="Pfam" id="PF07005">
    <property type="entry name" value="SBD_N"/>
    <property type="match status" value="1"/>
</dbReference>
<dbReference type="Gene3D" id="3.40.980.20">
    <property type="entry name" value="Four-carbon acid sugar kinase, nucleotide binding domain"/>
    <property type="match status" value="1"/>
</dbReference>
<feature type="domain" description="Four-carbon acid sugar kinase N-terminal" evidence="7">
    <location>
        <begin position="18"/>
        <end position="253"/>
    </location>
</feature>
<evidence type="ECO:0000256" key="6">
    <source>
        <dbReference type="ARBA" id="ARBA00023277"/>
    </source>
</evidence>
<keyword evidence="6" id="KW-0119">Carbohydrate metabolism</keyword>
<dbReference type="OrthoDB" id="7686359at2"/>
<dbReference type="AlphaFoldDB" id="A0A0J6T823"/>
<evidence type="ECO:0000259" key="7">
    <source>
        <dbReference type="Pfam" id="PF07005"/>
    </source>
</evidence>
<dbReference type="InterPro" id="IPR010737">
    <property type="entry name" value="4-carb_acid_sugar_kinase_N"/>
</dbReference>
<evidence type="ECO:0000256" key="5">
    <source>
        <dbReference type="ARBA" id="ARBA00022840"/>
    </source>
</evidence>
<evidence type="ECO:0000256" key="1">
    <source>
        <dbReference type="ARBA" id="ARBA00005715"/>
    </source>
</evidence>
<evidence type="ECO:0000313" key="9">
    <source>
        <dbReference type="EMBL" id="KMO43525.1"/>
    </source>
</evidence>
<comment type="caution">
    <text evidence="9">The sequence shown here is derived from an EMBL/GenBank/DDBJ whole genome shotgun (WGS) entry which is preliminary data.</text>
</comment>
<proteinExistence type="inferred from homology"/>
<keyword evidence="4" id="KW-0418">Kinase</keyword>
<name>A0A0J6T823_9HYPH</name>
<accession>A0A0J6T823</accession>
<dbReference type="GO" id="GO:0005524">
    <property type="term" value="F:ATP binding"/>
    <property type="evidence" value="ECO:0007669"/>
    <property type="project" value="UniProtKB-KW"/>
</dbReference>
<dbReference type="InterPro" id="IPR031475">
    <property type="entry name" value="NBD_C"/>
</dbReference>
<dbReference type="InterPro" id="IPR042213">
    <property type="entry name" value="NBD_C_sf"/>
</dbReference>
<comment type="similarity">
    <text evidence="1">Belongs to the four-carbon acid sugar kinase family.</text>
</comment>
<evidence type="ECO:0000259" key="8">
    <source>
        <dbReference type="Pfam" id="PF17042"/>
    </source>
</evidence>
<gene>
    <name evidence="9" type="ORF">VQ03_07845</name>
</gene>
<dbReference type="PATRIC" id="fig|1187852.3.peg.5117"/>
<evidence type="ECO:0000313" key="10">
    <source>
        <dbReference type="Proteomes" id="UP000036449"/>
    </source>
</evidence>
<protein>
    <submittedName>
        <fullName evidence="9">Type III effector</fullName>
    </submittedName>
</protein>
<dbReference type="Pfam" id="PF17042">
    <property type="entry name" value="NBD_C"/>
    <property type="match status" value="1"/>
</dbReference>
<keyword evidence="3" id="KW-0547">Nucleotide-binding</keyword>
<evidence type="ECO:0000256" key="2">
    <source>
        <dbReference type="ARBA" id="ARBA00022679"/>
    </source>
</evidence>
<feature type="domain" description="Four-carbon acid sugar kinase nucleotide binding" evidence="8">
    <location>
        <begin position="280"/>
        <end position="452"/>
    </location>
</feature>
<evidence type="ECO:0000256" key="4">
    <source>
        <dbReference type="ARBA" id="ARBA00022777"/>
    </source>
</evidence>
<reference evidence="9 10" key="1">
    <citation type="submission" date="2015-03" db="EMBL/GenBank/DDBJ databases">
        <title>Genome sequencing of Methylobacterium tarhaniae DSM 25844.</title>
        <authorList>
            <person name="Chaudhry V."/>
            <person name="Patil P.B."/>
        </authorList>
    </citation>
    <scope>NUCLEOTIDE SEQUENCE [LARGE SCALE GENOMIC DNA]</scope>
    <source>
        <strain evidence="9 10">DSM 25844</strain>
    </source>
</reference>